<dbReference type="AlphaFoldDB" id="A0AAN6RQ04"/>
<proteinExistence type="inferred from homology"/>
<dbReference type="PANTHER" id="PTHR34997">
    <property type="entry name" value="AM15"/>
    <property type="match status" value="1"/>
</dbReference>
<evidence type="ECO:0000259" key="6">
    <source>
        <dbReference type="PROSITE" id="PS51782"/>
    </source>
</evidence>
<dbReference type="InterPro" id="IPR036779">
    <property type="entry name" value="LysM_dom_sf"/>
</dbReference>
<dbReference type="Proteomes" id="UP001303889">
    <property type="component" value="Unassembled WGS sequence"/>
</dbReference>
<evidence type="ECO:0000313" key="8">
    <source>
        <dbReference type="Proteomes" id="UP001303889"/>
    </source>
</evidence>
<dbReference type="PANTHER" id="PTHR34997:SF2">
    <property type="entry name" value="LYSM DOMAIN-CONTAINING PROTEIN-RELATED"/>
    <property type="match status" value="1"/>
</dbReference>
<feature type="domain" description="LysM" evidence="6">
    <location>
        <begin position="4"/>
        <end position="50"/>
    </location>
</feature>
<comment type="caution">
    <text evidence="7">The sequence shown here is derived from an EMBL/GenBank/DDBJ whole genome shotgun (WGS) entry which is preliminary data.</text>
</comment>
<dbReference type="InterPro" id="IPR018392">
    <property type="entry name" value="LysM"/>
</dbReference>
<organism evidence="7 8">
    <name type="scientific">Staphylotrichum tortipilum</name>
    <dbReference type="NCBI Taxonomy" id="2831512"/>
    <lineage>
        <taxon>Eukaryota</taxon>
        <taxon>Fungi</taxon>
        <taxon>Dikarya</taxon>
        <taxon>Ascomycota</taxon>
        <taxon>Pezizomycotina</taxon>
        <taxon>Sordariomycetes</taxon>
        <taxon>Sordariomycetidae</taxon>
        <taxon>Sordariales</taxon>
        <taxon>Chaetomiaceae</taxon>
        <taxon>Staphylotrichum</taxon>
    </lineage>
</organism>
<name>A0AAN6RQ04_9PEZI</name>
<keyword evidence="8" id="KW-1185">Reference proteome</keyword>
<dbReference type="InterPro" id="IPR052210">
    <property type="entry name" value="LysM1-like"/>
</dbReference>
<dbReference type="PROSITE" id="PS51782">
    <property type="entry name" value="LYSM"/>
    <property type="match status" value="1"/>
</dbReference>
<evidence type="ECO:0000313" key="7">
    <source>
        <dbReference type="EMBL" id="KAK3898218.1"/>
    </source>
</evidence>
<feature type="non-terminal residue" evidence="7">
    <location>
        <position position="1"/>
    </location>
</feature>
<comment type="similarity">
    <text evidence="4">Belongs to the secreted LysM effector family.</text>
</comment>
<dbReference type="Pfam" id="PF01476">
    <property type="entry name" value="LysM"/>
    <property type="match status" value="1"/>
</dbReference>
<reference evidence="7" key="1">
    <citation type="journal article" date="2023" name="Mol. Phylogenet. Evol.">
        <title>Genome-scale phylogeny and comparative genomics of the fungal order Sordariales.</title>
        <authorList>
            <person name="Hensen N."/>
            <person name="Bonometti L."/>
            <person name="Westerberg I."/>
            <person name="Brannstrom I.O."/>
            <person name="Guillou S."/>
            <person name="Cros-Aarteil S."/>
            <person name="Calhoun S."/>
            <person name="Haridas S."/>
            <person name="Kuo A."/>
            <person name="Mondo S."/>
            <person name="Pangilinan J."/>
            <person name="Riley R."/>
            <person name="LaButti K."/>
            <person name="Andreopoulos B."/>
            <person name="Lipzen A."/>
            <person name="Chen C."/>
            <person name="Yan M."/>
            <person name="Daum C."/>
            <person name="Ng V."/>
            <person name="Clum A."/>
            <person name="Steindorff A."/>
            <person name="Ohm R.A."/>
            <person name="Martin F."/>
            <person name="Silar P."/>
            <person name="Natvig D.O."/>
            <person name="Lalanne C."/>
            <person name="Gautier V."/>
            <person name="Ament-Velasquez S.L."/>
            <person name="Kruys A."/>
            <person name="Hutchinson M.I."/>
            <person name="Powell A.J."/>
            <person name="Barry K."/>
            <person name="Miller A.N."/>
            <person name="Grigoriev I.V."/>
            <person name="Debuchy R."/>
            <person name="Gladieux P."/>
            <person name="Hiltunen Thoren M."/>
            <person name="Johannesson H."/>
        </authorList>
    </citation>
    <scope>NUCLEOTIDE SEQUENCE</scope>
    <source>
        <strain evidence="7">CBS 103.79</strain>
    </source>
</reference>
<sequence length="199" mass="20995">NCNKFHFVQQGQTCDTIAALYSISTAQFTAWNATAKSDCTGLWSSTDACVGIIGGTPAPTATVGANRVSTPLPTQSGMVSNCIKFVRVNPSDTCNIVSFHNGPIATENSVVWNGGVKGMACTNFQAGTFAFIGVKGHSPLMEQSQRLGDPSFPVSRTCFTNNPSSQPSKDPQADRPRKNKLFGTCGTVPPVSPWCVSPS</sequence>
<evidence type="ECO:0000256" key="1">
    <source>
        <dbReference type="ARBA" id="ARBA00022669"/>
    </source>
</evidence>
<accession>A0AAN6RQ04</accession>
<dbReference type="GO" id="GO:0008061">
    <property type="term" value="F:chitin binding"/>
    <property type="evidence" value="ECO:0007669"/>
    <property type="project" value="UniProtKB-KW"/>
</dbReference>
<feature type="region of interest" description="Disordered" evidence="5">
    <location>
        <begin position="159"/>
        <end position="185"/>
    </location>
</feature>
<feature type="compositionally biased region" description="Polar residues" evidence="5">
    <location>
        <begin position="159"/>
        <end position="169"/>
    </location>
</feature>
<gene>
    <name evidence="7" type="ORF">C8A05DRAFT_19150</name>
</gene>
<keyword evidence="3" id="KW-0843">Virulence</keyword>
<keyword evidence="2" id="KW-0732">Signal</keyword>
<evidence type="ECO:0000256" key="5">
    <source>
        <dbReference type="SAM" id="MobiDB-lite"/>
    </source>
</evidence>
<protein>
    <recommendedName>
        <fullName evidence="6">LysM domain-containing protein</fullName>
    </recommendedName>
</protein>
<dbReference type="EMBL" id="MU855977">
    <property type="protein sequence ID" value="KAK3898218.1"/>
    <property type="molecule type" value="Genomic_DNA"/>
</dbReference>
<keyword evidence="1" id="KW-0147">Chitin-binding</keyword>
<dbReference type="CDD" id="cd00118">
    <property type="entry name" value="LysM"/>
    <property type="match status" value="1"/>
</dbReference>
<evidence type="ECO:0000256" key="4">
    <source>
        <dbReference type="ARBA" id="ARBA00044955"/>
    </source>
</evidence>
<dbReference type="SUPFAM" id="SSF54106">
    <property type="entry name" value="LysM domain"/>
    <property type="match status" value="1"/>
</dbReference>
<evidence type="ECO:0000256" key="3">
    <source>
        <dbReference type="ARBA" id="ARBA00023026"/>
    </source>
</evidence>
<evidence type="ECO:0000256" key="2">
    <source>
        <dbReference type="ARBA" id="ARBA00022729"/>
    </source>
</evidence>
<reference evidence="7" key="2">
    <citation type="submission" date="2023-05" db="EMBL/GenBank/DDBJ databases">
        <authorList>
            <consortium name="Lawrence Berkeley National Laboratory"/>
            <person name="Steindorff A."/>
            <person name="Hensen N."/>
            <person name="Bonometti L."/>
            <person name="Westerberg I."/>
            <person name="Brannstrom I.O."/>
            <person name="Guillou S."/>
            <person name="Cros-Aarteil S."/>
            <person name="Calhoun S."/>
            <person name="Haridas S."/>
            <person name="Kuo A."/>
            <person name="Mondo S."/>
            <person name="Pangilinan J."/>
            <person name="Riley R."/>
            <person name="Labutti K."/>
            <person name="Andreopoulos B."/>
            <person name="Lipzen A."/>
            <person name="Chen C."/>
            <person name="Yanf M."/>
            <person name="Daum C."/>
            <person name="Ng V."/>
            <person name="Clum A."/>
            <person name="Ohm R."/>
            <person name="Martin F."/>
            <person name="Silar P."/>
            <person name="Natvig D."/>
            <person name="Lalanne C."/>
            <person name="Gautier V."/>
            <person name="Ament-Velasquez S.L."/>
            <person name="Kruys A."/>
            <person name="Hutchinson M.I."/>
            <person name="Powell A.J."/>
            <person name="Barry K."/>
            <person name="Miller A.N."/>
            <person name="Grigoriev I.V."/>
            <person name="Debuchy R."/>
            <person name="Gladieux P."/>
            <person name="Thoren M.H."/>
            <person name="Johannesson H."/>
        </authorList>
    </citation>
    <scope>NUCLEOTIDE SEQUENCE</scope>
    <source>
        <strain evidence="7">CBS 103.79</strain>
    </source>
</reference>
<dbReference type="Gene3D" id="3.10.350.10">
    <property type="entry name" value="LysM domain"/>
    <property type="match status" value="1"/>
</dbReference>